<name>A0A8S1HEP8_9PELO</name>
<protein>
    <recommendedName>
        <fullName evidence="1">FBA domain-containing protein</fullName>
    </recommendedName>
</protein>
<dbReference type="PANTHER" id="PTHR12125:SF5">
    <property type="entry name" value="F-BOX DOMAIN-CONTAINING PROTEIN"/>
    <property type="match status" value="1"/>
</dbReference>
<reference evidence="2" key="1">
    <citation type="submission" date="2020-10" db="EMBL/GenBank/DDBJ databases">
        <authorList>
            <person name="Kikuchi T."/>
        </authorList>
    </citation>
    <scope>NUCLEOTIDE SEQUENCE</scope>
    <source>
        <strain evidence="2">NKZ352</strain>
    </source>
</reference>
<evidence type="ECO:0000313" key="3">
    <source>
        <dbReference type="Proteomes" id="UP000835052"/>
    </source>
</evidence>
<accession>A0A8S1HEP8</accession>
<dbReference type="GO" id="GO:0019005">
    <property type="term" value="C:SCF ubiquitin ligase complex"/>
    <property type="evidence" value="ECO:0007669"/>
    <property type="project" value="TreeGrafter"/>
</dbReference>
<evidence type="ECO:0000313" key="2">
    <source>
        <dbReference type="EMBL" id="CAD6195206.1"/>
    </source>
</evidence>
<dbReference type="EMBL" id="CAJGYM010000052">
    <property type="protein sequence ID" value="CAD6195206.1"/>
    <property type="molecule type" value="Genomic_DNA"/>
</dbReference>
<dbReference type="GO" id="GO:0005737">
    <property type="term" value="C:cytoplasm"/>
    <property type="evidence" value="ECO:0007669"/>
    <property type="project" value="TreeGrafter"/>
</dbReference>
<dbReference type="Proteomes" id="UP000835052">
    <property type="component" value="Unassembled WGS sequence"/>
</dbReference>
<dbReference type="Pfam" id="PF04300">
    <property type="entry name" value="FBA"/>
    <property type="match status" value="1"/>
</dbReference>
<dbReference type="InterPro" id="IPR008979">
    <property type="entry name" value="Galactose-bd-like_sf"/>
</dbReference>
<feature type="domain" description="FBA" evidence="1">
    <location>
        <begin position="63"/>
        <end position="256"/>
    </location>
</feature>
<dbReference type="PROSITE" id="PS51114">
    <property type="entry name" value="FBA"/>
    <property type="match status" value="1"/>
</dbReference>
<evidence type="ECO:0000259" key="1">
    <source>
        <dbReference type="PROSITE" id="PS51114"/>
    </source>
</evidence>
<gene>
    <name evidence="2" type="ORF">CAUJ_LOCUS11125</name>
</gene>
<dbReference type="PANTHER" id="PTHR12125">
    <property type="entry name" value="F-BOX ONLY PROTEIN 6-LIKE PROTEIN"/>
    <property type="match status" value="1"/>
</dbReference>
<dbReference type="GO" id="GO:0006516">
    <property type="term" value="P:glycoprotein catabolic process"/>
    <property type="evidence" value="ECO:0007669"/>
    <property type="project" value="TreeGrafter"/>
</dbReference>
<dbReference type="SUPFAM" id="SSF49785">
    <property type="entry name" value="Galactose-binding domain-like"/>
    <property type="match status" value="1"/>
</dbReference>
<organism evidence="2 3">
    <name type="scientific">Caenorhabditis auriculariae</name>
    <dbReference type="NCBI Taxonomy" id="2777116"/>
    <lineage>
        <taxon>Eukaryota</taxon>
        <taxon>Metazoa</taxon>
        <taxon>Ecdysozoa</taxon>
        <taxon>Nematoda</taxon>
        <taxon>Chromadorea</taxon>
        <taxon>Rhabditida</taxon>
        <taxon>Rhabditina</taxon>
        <taxon>Rhabditomorpha</taxon>
        <taxon>Rhabditoidea</taxon>
        <taxon>Rhabditidae</taxon>
        <taxon>Peloderinae</taxon>
        <taxon>Caenorhabditis</taxon>
    </lineage>
</organism>
<dbReference type="InterPro" id="IPR039752">
    <property type="entry name" value="F-box_only"/>
</dbReference>
<sequence length="283" mass="32591">MLQNFRVYQEILTDDNFWVIRADNEGRESCLPPELWRYMFKTAGVTIPANVDATGFLFDCAKIYLSGKGYGKHSVLNLREDSTMEQLEMESDVKFRGGLCLAIESPPQGCLEQHPEVQTCFATTFRLSHYKVCIDLTKWGIEEWVLDYVRPTIRITELVAPRTDCASRFDLYARLAADANKSSRDYLDPKYHSFCKLETREWPADSGCGWNEVTVKISEYPIGMRFLNITSGGKDTQFWDGHYGPKMARLQVEIVLPNLPRILPRETWADTKEPHKLVNEPFD</sequence>
<dbReference type="OrthoDB" id="1107553at2759"/>
<dbReference type="GO" id="GO:0036503">
    <property type="term" value="P:ERAD pathway"/>
    <property type="evidence" value="ECO:0007669"/>
    <property type="project" value="TreeGrafter"/>
</dbReference>
<proteinExistence type="predicted"/>
<dbReference type="SMART" id="SM01198">
    <property type="entry name" value="FBA"/>
    <property type="match status" value="1"/>
</dbReference>
<dbReference type="Gene3D" id="2.60.120.260">
    <property type="entry name" value="Galactose-binding domain-like"/>
    <property type="match status" value="1"/>
</dbReference>
<keyword evidence="3" id="KW-1185">Reference proteome</keyword>
<dbReference type="AlphaFoldDB" id="A0A8S1HEP8"/>
<dbReference type="InterPro" id="IPR007397">
    <property type="entry name" value="F-box-assoc_dom"/>
</dbReference>
<comment type="caution">
    <text evidence="2">The sequence shown here is derived from an EMBL/GenBank/DDBJ whole genome shotgun (WGS) entry which is preliminary data.</text>
</comment>
<dbReference type="GO" id="GO:0061630">
    <property type="term" value="F:ubiquitin protein ligase activity"/>
    <property type="evidence" value="ECO:0007669"/>
    <property type="project" value="TreeGrafter"/>
</dbReference>
<dbReference type="GO" id="GO:0031146">
    <property type="term" value="P:SCF-dependent proteasomal ubiquitin-dependent protein catabolic process"/>
    <property type="evidence" value="ECO:0007669"/>
    <property type="project" value="TreeGrafter"/>
</dbReference>